<feature type="compositionally biased region" description="Polar residues" evidence="1">
    <location>
        <begin position="41"/>
        <end position="53"/>
    </location>
</feature>
<dbReference type="AlphaFoldDB" id="A0A0D7CHU6"/>
<protein>
    <submittedName>
        <fullName evidence="3">Lipoprotein</fullName>
    </submittedName>
</protein>
<dbReference type="Proteomes" id="UP000032458">
    <property type="component" value="Unassembled WGS sequence"/>
</dbReference>
<accession>A0A0D7CHU6</accession>
<keyword evidence="4" id="KW-1185">Reference proteome</keyword>
<name>A0A0D7CHU6_9ACTN</name>
<evidence type="ECO:0000313" key="3">
    <source>
        <dbReference type="EMBL" id="KIZ15430.1"/>
    </source>
</evidence>
<keyword evidence="2" id="KW-0732">Signal</keyword>
<keyword evidence="3" id="KW-0449">Lipoprotein</keyword>
<evidence type="ECO:0000256" key="1">
    <source>
        <dbReference type="SAM" id="MobiDB-lite"/>
    </source>
</evidence>
<comment type="caution">
    <text evidence="3">The sequence shown here is derived from an EMBL/GenBank/DDBJ whole genome shotgun (WGS) entry which is preliminary data.</text>
</comment>
<organism evidence="3 4">
    <name type="scientific">Streptomyces natalensis ATCC 27448</name>
    <dbReference type="NCBI Taxonomy" id="1240678"/>
    <lineage>
        <taxon>Bacteria</taxon>
        <taxon>Bacillati</taxon>
        <taxon>Actinomycetota</taxon>
        <taxon>Actinomycetes</taxon>
        <taxon>Kitasatosporales</taxon>
        <taxon>Streptomycetaceae</taxon>
        <taxon>Streptomyces</taxon>
    </lineage>
</organism>
<dbReference type="PROSITE" id="PS51257">
    <property type="entry name" value="PROKAR_LIPOPROTEIN"/>
    <property type="match status" value="1"/>
</dbReference>
<feature type="signal peptide" evidence="2">
    <location>
        <begin position="1"/>
        <end position="27"/>
    </location>
</feature>
<evidence type="ECO:0000313" key="4">
    <source>
        <dbReference type="Proteomes" id="UP000032458"/>
    </source>
</evidence>
<feature type="region of interest" description="Disordered" evidence="1">
    <location>
        <begin position="29"/>
        <end position="59"/>
    </location>
</feature>
<feature type="chain" id="PRO_5002318018" evidence="2">
    <location>
        <begin position="28"/>
        <end position="212"/>
    </location>
</feature>
<sequence length="212" mass="22571">MNRRPLSIAAALTGIAALLLTACGSGSDESTPDKIKGAGGDSNSPSASASVPKNNVDRPKITLPKSFQADFVGWSNNDPKLQAILDDGRERLRGDYAAIIERVPQAHYMAFYNTATALTTGEQWVKGFISKNETITGKVSVSNPQARVSPDGSGTLFYCVDEGKSSTKNLKTAKVIHTPADSAHVLYQTKLIKTKQGVWQTKSITTTPGGCK</sequence>
<dbReference type="RefSeq" id="WP_030063055.1">
    <property type="nucleotide sequence ID" value="NZ_JRKI01000034.1"/>
</dbReference>
<gene>
    <name evidence="3" type="ORF">SNA_28170</name>
</gene>
<evidence type="ECO:0000256" key="2">
    <source>
        <dbReference type="SAM" id="SignalP"/>
    </source>
</evidence>
<reference evidence="3 4" key="1">
    <citation type="submission" date="2014-09" db="EMBL/GenBank/DDBJ databases">
        <title>Draft genome sequence of Streptomyces natalensis ATCC 27448, producer of the antifungal pimaricin.</title>
        <authorList>
            <person name="Mendes M.V."/>
            <person name="Beites T."/>
            <person name="Pires S."/>
            <person name="Santos C.L."/>
            <person name="Moradas-Ferreira P."/>
        </authorList>
    </citation>
    <scope>NUCLEOTIDE SEQUENCE [LARGE SCALE GENOMIC DNA]</scope>
    <source>
        <strain evidence="3 4">ATCC 27448</strain>
    </source>
</reference>
<dbReference type="PATRIC" id="fig|1240678.4.peg.6007"/>
<dbReference type="EMBL" id="JRKI01000034">
    <property type="protein sequence ID" value="KIZ15430.1"/>
    <property type="molecule type" value="Genomic_DNA"/>
</dbReference>
<proteinExistence type="predicted"/>